<comment type="caution">
    <text evidence="1">The sequence shown here is derived from an EMBL/GenBank/DDBJ whole genome shotgun (WGS) entry which is preliminary data.</text>
</comment>
<dbReference type="EMBL" id="SZVO01000002">
    <property type="protein sequence ID" value="TKT93318.1"/>
    <property type="molecule type" value="Genomic_DNA"/>
</dbReference>
<evidence type="ECO:0000313" key="2">
    <source>
        <dbReference type="Proteomes" id="UP000304900"/>
    </source>
</evidence>
<gene>
    <name evidence="1" type="ORF">FDK13_05555</name>
</gene>
<proteinExistence type="predicted"/>
<name>A0A4U6DAU1_9BACT</name>
<dbReference type="RefSeq" id="WP_137338994.1">
    <property type="nucleotide sequence ID" value="NZ_SZVO01000002.1"/>
</dbReference>
<keyword evidence="2" id="KW-1185">Reference proteome</keyword>
<dbReference type="Proteomes" id="UP000304900">
    <property type="component" value="Unassembled WGS sequence"/>
</dbReference>
<evidence type="ECO:0000313" key="1">
    <source>
        <dbReference type="EMBL" id="TKT93318.1"/>
    </source>
</evidence>
<dbReference type="AlphaFoldDB" id="A0A4U6DAU1"/>
<sequence length="126" mass="14245">MQIYVVTFLGGNGSSDYQTMPIHAGSRNDAIVTFQKNYSNRIVRADNKTVHDNVSAVAKHLISFAKLSDNRDMKNIGKFSKPISEVSITIFEEFMHLVDHIENDHHFDAKLSAKKIYESVIVGFSR</sequence>
<reference evidence="1 2" key="1">
    <citation type="submission" date="2019-05" db="EMBL/GenBank/DDBJ databases">
        <title>Dyadobacter AR-3-8 sp. nov., isolated from arctic soil.</title>
        <authorList>
            <person name="Chaudhary D.K."/>
        </authorList>
    </citation>
    <scope>NUCLEOTIDE SEQUENCE [LARGE SCALE GENOMIC DNA]</scope>
    <source>
        <strain evidence="1 2">AR-3-8</strain>
    </source>
</reference>
<accession>A0A4U6DAU1</accession>
<protein>
    <submittedName>
        <fullName evidence="1">Uncharacterized protein</fullName>
    </submittedName>
</protein>
<organism evidence="1 2">
    <name type="scientific">Dyadobacter frigoris</name>
    <dbReference type="NCBI Taxonomy" id="2576211"/>
    <lineage>
        <taxon>Bacteria</taxon>
        <taxon>Pseudomonadati</taxon>
        <taxon>Bacteroidota</taxon>
        <taxon>Cytophagia</taxon>
        <taxon>Cytophagales</taxon>
        <taxon>Spirosomataceae</taxon>
        <taxon>Dyadobacter</taxon>
    </lineage>
</organism>